<dbReference type="Gene3D" id="3.90.70.10">
    <property type="entry name" value="Cysteine proteinases"/>
    <property type="match status" value="1"/>
</dbReference>
<keyword evidence="3" id="KW-1133">Transmembrane helix</keyword>
<dbReference type="PRINTS" id="PR00705">
    <property type="entry name" value="PAPAIN"/>
</dbReference>
<comment type="caution">
    <text evidence="6">The sequence shown here is derived from an EMBL/GenBank/DDBJ whole genome shotgun (WGS) entry which is preliminary data.</text>
</comment>
<accession>A0A9N8DP12</accession>
<dbReference type="InterPro" id="IPR039417">
    <property type="entry name" value="Peptidase_C1A_papain-like"/>
</dbReference>
<dbReference type="PROSITE" id="PS00139">
    <property type="entry name" value="THIOL_PROTEASE_CYS"/>
    <property type="match status" value="1"/>
</dbReference>
<keyword evidence="4" id="KW-0732">Signal</keyword>
<dbReference type="InterPro" id="IPR038765">
    <property type="entry name" value="Papain-like_cys_pep_sf"/>
</dbReference>
<name>A0A9N8DP12_9STRA</name>
<evidence type="ECO:0000256" key="3">
    <source>
        <dbReference type="SAM" id="Phobius"/>
    </source>
</evidence>
<proteinExistence type="inferred from homology"/>
<organism evidence="6 7">
    <name type="scientific">Seminavis robusta</name>
    <dbReference type="NCBI Taxonomy" id="568900"/>
    <lineage>
        <taxon>Eukaryota</taxon>
        <taxon>Sar</taxon>
        <taxon>Stramenopiles</taxon>
        <taxon>Ochrophyta</taxon>
        <taxon>Bacillariophyta</taxon>
        <taxon>Bacillariophyceae</taxon>
        <taxon>Bacillariophycidae</taxon>
        <taxon>Naviculales</taxon>
        <taxon>Naviculaceae</taxon>
        <taxon>Seminavis</taxon>
    </lineage>
</organism>
<keyword evidence="6" id="KW-0645">Protease</keyword>
<comment type="similarity">
    <text evidence="1">Belongs to the peptidase C1 family.</text>
</comment>
<dbReference type="InterPro" id="IPR013128">
    <property type="entry name" value="Peptidase_C1A"/>
</dbReference>
<reference evidence="6" key="1">
    <citation type="submission" date="2020-06" db="EMBL/GenBank/DDBJ databases">
        <authorList>
            <consortium name="Plant Systems Biology data submission"/>
        </authorList>
    </citation>
    <scope>NUCLEOTIDE SEQUENCE</scope>
    <source>
        <strain evidence="6">D6</strain>
    </source>
</reference>
<dbReference type="SMART" id="SM00645">
    <property type="entry name" value="Pept_C1"/>
    <property type="match status" value="1"/>
</dbReference>
<feature type="transmembrane region" description="Helical" evidence="3">
    <location>
        <begin position="509"/>
        <end position="530"/>
    </location>
</feature>
<dbReference type="InterPro" id="IPR000169">
    <property type="entry name" value="Pept_cys_AS"/>
</dbReference>
<evidence type="ECO:0000313" key="7">
    <source>
        <dbReference type="Proteomes" id="UP001153069"/>
    </source>
</evidence>
<keyword evidence="2" id="KW-0865">Zymogen</keyword>
<dbReference type="PANTHER" id="PTHR12411">
    <property type="entry name" value="CYSTEINE PROTEASE FAMILY C1-RELATED"/>
    <property type="match status" value="1"/>
</dbReference>
<feature type="domain" description="Peptidase C1A papain C-terminal" evidence="5">
    <location>
        <begin position="243"/>
        <end position="484"/>
    </location>
</feature>
<gene>
    <name evidence="6" type="ORF">SEMRO_252_G099720.1</name>
</gene>
<evidence type="ECO:0000313" key="6">
    <source>
        <dbReference type="EMBL" id="CAB9506064.1"/>
    </source>
</evidence>
<keyword evidence="6" id="KW-0378">Hydrolase</keyword>
<evidence type="ECO:0000259" key="5">
    <source>
        <dbReference type="SMART" id="SM00645"/>
    </source>
</evidence>
<feature type="chain" id="PRO_5040131768" evidence="4">
    <location>
        <begin position="30"/>
        <end position="540"/>
    </location>
</feature>
<keyword evidence="7" id="KW-1185">Reference proteome</keyword>
<dbReference type="InterPro" id="IPR025660">
    <property type="entry name" value="Pept_his_AS"/>
</dbReference>
<dbReference type="PROSITE" id="PS00639">
    <property type="entry name" value="THIOL_PROTEASE_HIS"/>
    <property type="match status" value="1"/>
</dbReference>
<evidence type="ECO:0000256" key="2">
    <source>
        <dbReference type="ARBA" id="ARBA00023145"/>
    </source>
</evidence>
<evidence type="ECO:0000256" key="1">
    <source>
        <dbReference type="ARBA" id="ARBA00008455"/>
    </source>
</evidence>
<dbReference type="CDD" id="cd02248">
    <property type="entry name" value="Peptidase_C1A"/>
    <property type="match status" value="1"/>
</dbReference>
<dbReference type="GO" id="GO:0008234">
    <property type="term" value="F:cysteine-type peptidase activity"/>
    <property type="evidence" value="ECO:0007669"/>
    <property type="project" value="InterPro"/>
</dbReference>
<dbReference type="OrthoDB" id="45178at2759"/>
<sequence length="540" mass="59456">MKRSAARSHHRLLLALVLVCAEVPLFASAQENVSTSSLVDDFIEDTVVDLVSSILPEDLDFNDTSTDPTSNPSSEMYTAFECTDDRILTCIEGGNRSCFQGECRACLPDFVELPMEVLELEDDDNVTTIIKTLNMSTAGTSIGTICAPKEAFTEALFEKVFKPIWLDVLSGEERLNILLGVAEYIARNNLENKTYTLGMNEFSGDSVTEYRRLGGYLPPSDLELVLSFLIAAELDELTSTAEVPRRVDWVERGAVTSVKNQGRCGGCWSIAVAGTIEGAAAIWSNFTYLQSVSFQQFISCDDSSFGCDGGYPAYALQYANNNFFGGVAILNDYPFTDGEEGVTSAECKIEEKDVAIESQLSRAFTYYGNVGDNTFEKRMELMKFGVSQQPLAIAVNTKCELFKNYKSGVVTEDDECSCRPTDQSCLDHSVLLVGYDDDHDPPFWKIKNSWGPRWGEDGYIRIAQLNPHPNSNSWGLFGLLAEGIAPLQAFNQTAQVKDEPQFLTEPWEIAVFIIGIVGAVGILCVAVLMLRNCFCANKSS</sequence>
<dbReference type="Proteomes" id="UP001153069">
    <property type="component" value="Unassembled WGS sequence"/>
</dbReference>
<keyword evidence="3" id="KW-0472">Membrane</keyword>
<dbReference type="Pfam" id="PF00112">
    <property type="entry name" value="Peptidase_C1"/>
    <property type="match status" value="1"/>
</dbReference>
<keyword evidence="3" id="KW-0812">Transmembrane</keyword>
<dbReference type="InterPro" id="IPR000668">
    <property type="entry name" value="Peptidase_C1A_C"/>
</dbReference>
<dbReference type="SUPFAM" id="SSF54001">
    <property type="entry name" value="Cysteine proteinases"/>
    <property type="match status" value="1"/>
</dbReference>
<feature type="signal peptide" evidence="4">
    <location>
        <begin position="1"/>
        <end position="29"/>
    </location>
</feature>
<dbReference type="EMBL" id="CAICTM010000251">
    <property type="protein sequence ID" value="CAB9506064.1"/>
    <property type="molecule type" value="Genomic_DNA"/>
</dbReference>
<dbReference type="AlphaFoldDB" id="A0A9N8DP12"/>
<evidence type="ECO:0000256" key="4">
    <source>
        <dbReference type="SAM" id="SignalP"/>
    </source>
</evidence>
<dbReference type="GO" id="GO:0006508">
    <property type="term" value="P:proteolysis"/>
    <property type="evidence" value="ECO:0007669"/>
    <property type="project" value="UniProtKB-KW"/>
</dbReference>
<protein>
    <submittedName>
        <fullName evidence="6">Senescence-specific cysteine protease SAG39</fullName>
    </submittedName>
</protein>